<comment type="caution">
    <text evidence="2">The sequence shown here is derived from an EMBL/GenBank/DDBJ whole genome shotgun (WGS) entry which is preliminary data.</text>
</comment>
<dbReference type="AlphaFoldDB" id="A0ABD3AUM1"/>
<dbReference type="Proteomes" id="UP001630127">
    <property type="component" value="Unassembled WGS sequence"/>
</dbReference>
<feature type="compositionally biased region" description="Polar residues" evidence="1">
    <location>
        <begin position="162"/>
        <end position="179"/>
    </location>
</feature>
<proteinExistence type="predicted"/>
<gene>
    <name evidence="2" type="ORF">ACH5RR_003362</name>
</gene>
<accession>A0ABD3AUM1</accession>
<evidence type="ECO:0000313" key="3">
    <source>
        <dbReference type="Proteomes" id="UP001630127"/>
    </source>
</evidence>
<name>A0ABD3AUM1_9GENT</name>
<protein>
    <submittedName>
        <fullName evidence="2">Uncharacterized protein</fullName>
    </submittedName>
</protein>
<organism evidence="2 3">
    <name type="scientific">Cinchona calisaya</name>
    <dbReference type="NCBI Taxonomy" id="153742"/>
    <lineage>
        <taxon>Eukaryota</taxon>
        <taxon>Viridiplantae</taxon>
        <taxon>Streptophyta</taxon>
        <taxon>Embryophyta</taxon>
        <taxon>Tracheophyta</taxon>
        <taxon>Spermatophyta</taxon>
        <taxon>Magnoliopsida</taxon>
        <taxon>eudicotyledons</taxon>
        <taxon>Gunneridae</taxon>
        <taxon>Pentapetalae</taxon>
        <taxon>asterids</taxon>
        <taxon>lamiids</taxon>
        <taxon>Gentianales</taxon>
        <taxon>Rubiaceae</taxon>
        <taxon>Cinchonoideae</taxon>
        <taxon>Cinchoneae</taxon>
        <taxon>Cinchona</taxon>
    </lineage>
</organism>
<feature type="region of interest" description="Disordered" evidence="1">
    <location>
        <begin position="161"/>
        <end position="202"/>
    </location>
</feature>
<reference evidence="2 3" key="1">
    <citation type="submission" date="2024-11" db="EMBL/GenBank/DDBJ databases">
        <title>A near-complete genome assembly of Cinchona calisaya.</title>
        <authorList>
            <person name="Lian D.C."/>
            <person name="Zhao X.W."/>
            <person name="Wei L."/>
        </authorList>
    </citation>
    <scope>NUCLEOTIDE SEQUENCE [LARGE SCALE GENOMIC DNA]</scope>
    <source>
        <tissue evidence="2">Nenye</tissue>
    </source>
</reference>
<keyword evidence="3" id="KW-1185">Reference proteome</keyword>
<evidence type="ECO:0000313" key="2">
    <source>
        <dbReference type="EMBL" id="KAL3534901.1"/>
    </source>
</evidence>
<sequence>MANINQQQRDYANPNLGNEIEHFNCLNNRQYAFRPNNNLPNYYTNLRNHEVFSYANDGNALLASPDDPPSCNRVDTLEACVNEVVEEVKEKDLPRDEDFKEEEDQQEKKWVEDKKEVSTTSGEGTMACLRNTTRKNTGHRYSYMNHFRNIRLGQGSKIDPITLTSETDSKATECNTNDESWSDDEIYPKDDNEAPFKMGNSK</sequence>
<evidence type="ECO:0000256" key="1">
    <source>
        <dbReference type="SAM" id="MobiDB-lite"/>
    </source>
</evidence>
<dbReference type="EMBL" id="JBJUIK010000002">
    <property type="protein sequence ID" value="KAL3534901.1"/>
    <property type="molecule type" value="Genomic_DNA"/>
</dbReference>